<reference evidence="1 3" key="1">
    <citation type="submission" date="2019-07" db="EMBL/GenBank/DDBJ databases">
        <title>Whole genome shotgun sequence of Aliivibrio fischeri NBRC 101058.</title>
        <authorList>
            <person name="Hosoyama A."/>
            <person name="Uohara A."/>
            <person name="Ohji S."/>
            <person name="Ichikawa N."/>
        </authorList>
    </citation>
    <scope>NUCLEOTIDE SEQUENCE [LARGE SCALE GENOMIC DNA]</scope>
    <source>
        <strain evidence="1 3">NBRC 101058</strain>
    </source>
</reference>
<reference evidence="2 4" key="2">
    <citation type="submission" date="2019-11" db="EMBL/GenBank/DDBJ databases">
        <title>Using colonization assays and comparative genomics to discover symbiosis behaviors and factors in Vibrio fischeri.</title>
        <authorList>
            <person name="Bongrand C."/>
            <person name="Moriano-Gutierrez S."/>
            <person name="Arevalo P."/>
            <person name="Mcfall-Ngai M."/>
            <person name="Visick K."/>
            <person name="Polz M.F."/>
            <person name="Ruby E.G."/>
        </authorList>
    </citation>
    <scope>NUCLEOTIDE SEQUENCE [LARGE SCALE GENOMIC DNA]</scope>
    <source>
        <strain evidence="2">Emors.4.1</strain>
        <strain evidence="4">emors.4.1</strain>
    </source>
</reference>
<evidence type="ECO:0000313" key="3">
    <source>
        <dbReference type="Proteomes" id="UP000321787"/>
    </source>
</evidence>
<sequence length="168" mass="18600">MLRLLGVLCFYLLSISVLANVIEKPFYPKVRIIKNSPSDTIEIKINQSDFVTQYSASLGSFLPFNISFTVFSIMGTALDYRIKLQDSQHYCRDDGQVDTALIGVIKTTLDGRVFSPVNSGLPGSEGVPVFNSIESEHIMRVSFTSFPKKDVAQVCYGTFILIAEVTSV</sequence>
<organism evidence="1 3">
    <name type="scientific">Aliivibrio fischeri</name>
    <name type="common">Vibrio fischeri</name>
    <dbReference type="NCBI Taxonomy" id="668"/>
    <lineage>
        <taxon>Bacteria</taxon>
        <taxon>Pseudomonadati</taxon>
        <taxon>Pseudomonadota</taxon>
        <taxon>Gammaproteobacteria</taxon>
        <taxon>Vibrionales</taxon>
        <taxon>Vibrionaceae</taxon>
        <taxon>Aliivibrio</taxon>
    </lineage>
</organism>
<gene>
    <name evidence="1" type="ORF">AFI02nite_39560</name>
    <name evidence="2" type="ORF">GNP88_19085</name>
</gene>
<dbReference type="Proteomes" id="UP000321787">
    <property type="component" value="Unassembled WGS sequence"/>
</dbReference>
<dbReference type="EMBL" id="BJTZ01000047">
    <property type="protein sequence ID" value="GEK15920.1"/>
    <property type="molecule type" value="Genomic_DNA"/>
</dbReference>
<protein>
    <submittedName>
        <fullName evidence="1">Uncharacterized protein</fullName>
    </submittedName>
</protein>
<dbReference type="Proteomes" id="UP000448038">
    <property type="component" value="Unassembled WGS sequence"/>
</dbReference>
<evidence type="ECO:0000313" key="1">
    <source>
        <dbReference type="EMBL" id="GEK15920.1"/>
    </source>
</evidence>
<accession>A0A510URR2</accession>
<evidence type="ECO:0000313" key="2">
    <source>
        <dbReference type="EMBL" id="MUK51222.1"/>
    </source>
</evidence>
<name>A0A510URR2_ALIFS</name>
<evidence type="ECO:0000313" key="4">
    <source>
        <dbReference type="Proteomes" id="UP000448038"/>
    </source>
</evidence>
<dbReference type="AlphaFoldDB" id="A0A510URR2"/>
<dbReference type="EMBL" id="WOBN01000040">
    <property type="protein sequence ID" value="MUK51222.1"/>
    <property type="molecule type" value="Genomic_DNA"/>
</dbReference>
<dbReference type="RefSeq" id="WP_146866555.1">
    <property type="nucleotide sequence ID" value="NZ_BJTZ01000047.1"/>
</dbReference>
<comment type="caution">
    <text evidence="1">The sequence shown here is derived from an EMBL/GenBank/DDBJ whole genome shotgun (WGS) entry which is preliminary data.</text>
</comment>
<proteinExistence type="predicted"/>